<feature type="compositionally biased region" description="Basic and acidic residues" evidence="3">
    <location>
        <begin position="295"/>
        <end position="311"/>
    </location>
</feature>
<comment type="caution">
    <text evidence="5">The sequence shown here is derived from an EMBL/GenBank/DDBJ whole genome shotgun (WGS) entry which is preliminary data.</text>
</comment>
<dbReference type="Pfam" id="PF19886">
    <property type="entry name" value="DUF6359"/>
    <property type="match status" value="1"/>
</dbReference>
<organism evidence="5 6">
    <name type="scientific">Clostridium cibarium</name>
    <dbReference type="NCBI Taxonomy" id="2762247"/>
    <lineage>
        <taxon>Bacteria</taxon>
        <taxon>Bacillati</taxon>
        <taxon>Bacillota</taxon>
        <taxon>Clostridia</taxon>
        <taxon>Eubacteriales</taxon>
        <taxon>Clostridiaceae</taxon>
        <taxon>Clostridium</taxon>
    </lineage>
</organism>
<dbReference type="InterPro" id="IPR044925">
    <property type="entry name" value="His-Me_finger_sf"/>
</dbReference>
<gene>
    <name evidence="5" type="ORF">H9661_17710</name>
</gene>
<dbReference type="InterPro" id="IPR045939">
    <property type="entry name" value="YhcR_N"/>
</dbReference>
<dbReference type="Pfam" id="PF04231">
    <property type="entry name" value="Endonuclease_1"/>
    <property type="match status" value="1"/>
</dbReference>
<keyword evidence="5" id="KW-0255">Endonuclease</keyword>
<feature type="region of interest" description="Disordered" evidence="3">
    <location>
        <begin position="285"/>
        <end position="311"/>
    </location>
</feature>
<dbReference type="SUPFAM" id="SSF54060">
    <property type="entry name" value="His-Me finger endonucleases"/>
    <property type="match status" value="1"/>
</dbReference>
<evidence type="ECO:0000256" key="1">
    <source>
        <dbReference type="ARBA" id="ARBA00022722"/>
    </source>
</evidence>
<evidence type="ECO:0000313" key="5">
    <source>
        <dbReference type="EMBL" id="MBD7913191.1"/>
    </source>
</evidence>
<dbReference type="Proteomes" id="UP000627781">
    <property type="component" value="Unassembled WGS sequence"/>
</dbReference>
<dbReference type="InterPro" id="IPR007346">
    <property type="entry name" value="Endonuclease-I"/>
</dbReference>
<dbReference type="PANTHER" id="PTHR33607">
    <property type="entry name" value="ENDONUCLEASE-1"/>
    <property type="match status" value="1"/>
</dbReference>
<dbReference type="EMBL" id="JACSRA010000038">
    <property type="protein sequence ID" value="MBD7913191.1"/>
    <property type="molecule type" value="Genomic_DNA"/>
</dbReference>
<evidence type="ECO:0000256" key="3">
    <source>
        <dbReference type="SAM" id="MobiDB-lite"/>
    </source>
</evidence>
<name>A0ABR8PYE7_9CLOT</name>
<dbReference type="RefSeq" id="WP_191770089.1">
    <property type="nucleotide sequence ID" value="NZ_JACSRA010000038.1"/>
</dbReference>
<evidence type="ECO:0000259" key="4">
    <source>
        <dbReference type="Pfam" id="PF19886"/>
    </source>
</evidence>
<keyword evidence="1" id="KW-0540">Nuclease</keyword>
<sequence>MSLKKIKDKRYIISFVLILALFTFCYIPKTAYSIIEADLGKATYSVTDAIQNQNNTLEIVKGYVVGEPSSTNQVLNSGFIGDTAIAIADSKSESSTSKMIYVQIPSKYRSSFGLKTNPTLKGTEIKVTGYLNSYFNHAGIKNITGIAKENSSDDNNGGSSDNGNGFGTGGVLSPYDTTYYFSAIGKTGLDLKSALHRIISNNKKLSYDAVWDGIKDTDEDPNNPNNVILLYTGRSQGKNTNGSGVDNWNREHVWAKSHGNFGTRVGAGTDLHHLRAADVSVNSTRGNLDFDEGGTPDREATECKHDSDSWEPRDSVKGDIARMLFYMAVRYEGGNGEPDLELVNQVNNGTAPNFGKLSTLLKWNAEDPVDVSEMRRNDIIYNKYQHNRNPFIDHPEWANKIWN</sequence>
<evidence type="ECO:0000256" key="2">
    <source>
        <dbReference type="ARBA" id="ARBA00022801"/>
    </source>
</evidence>
<feature type="domain" description="Endonuclease YhcR N-terminal" evidence="4">
    <location>
        <begin position="44"/>
        <end position="146"/>
    </location>
</feature>
<keyword evidence="6" id="KW-1185">Reference proteome</keyword>
<proteinExistence type="predicted"/>
<dbReference type="GO" id="GO:0004519">
    <property type="term" value="F:endonuclease activity"/>
    <property type="evidence" value="ECO:0007669"/>
    <property type="project" value="UniProtKB-KW"/>
</dbReference>
<protein>
    <submittedName>
        <fullName evidence="5">Endonuclease</fullName>
    </submittedName>
</protein>
<accession>A0ABR8PYE7</accession>
<evidence type="ECO:0000313" key="6">
    <source>
        <dbReference type="Proteomes" id="UP000627781"/>
    </source>
</evidence>
<dbReference type="PANTHER" id="PTHR33607:SF2">
    <property type="entry name" value="ENDONUCLEASE-1"/>
    <property type="match status" value="1"/>
</dbReference>
<reference evidence="5 6" key="1">
    <citation type="submission" date="2020-08" db="EMBL/GenBank/DDBJ databases">
        <title>A Genomic Blueprint of the Chicken Gut Microbiome.</title>
        <authorList>
            <person name="Gilroy R."/>
            <person name="Ravi A."/>
            <person name="Getino M."/>
            <person name="Pursley I."/>
            <person name="Horton D.L."/>
            <person name="Alikhan N.-F."/>
            <person name="Baker D."/>
            <person name="Gharbi K."/>
            <person name="Hall N."/>
            <person name="Watson M."/>
            <person name="Adriaenssens E.M."/>
            <person name="Foster-Nyarko E."/>
            <person name="Jarju S."/>
            <person name="Secka A."/>
            <person name="Antonio M."/>
            <person name="Oren A."/>
            <person name="Chaudhuri R."/>
            <person name="La Ragione R.M."/>
            <person name="Hildebrand F."/>
            <person name="Pallen M.J."/>
        </authorList>
    </citation>
    <scope>NUCLEOTIDE SEQUENCE [LARGE SCALE GENOMIC DNA]</scope>
    <source>
        <strain evidence="5 6">Sa3CVN1</strain>
    </source>
</reference>
<keyword evidence="2" id="KW-0378">Hydrolase</keyword>